<feature type="domain" description="RmlD-like substrate binding" evidence="3">
    <location>
        <begin position="1"/>
        <end position="207"/>
    </location>
</feature>
<dbReference type="SUPFAM" id="SSF51735">
    <property type="entry name" value="NAD(P)-binding Rossmann-fold domains"/>
    <property type="match status" value="1"/>
</dbReference>
<keyword evidence="2" id="KW-0560">Oxidoreductase</keyword>
<name>A0A2M7V8X0_9BACT</name>
<reference evidence="5" key="1">
    <citation type="submission" date="2017-09" db="EMBL/GenBank/DDBJ databases">
        <title>Depth-based differentiation of microbial function through sediment-hosted aquifers and enrichment of novel symbionts in the deep terrestrial subsurface.</title>
        <authorList>
            <person name="Probst A.J."/>
            <person name="Ladd B."/>
            <person name="Jarett J.K."/>
            <person name="Geller-Mcgrath D.E."/>
            <person name="Sieber C.M.K."/>
            <person name="Emerson J.B."/>
            <person name="Anantharaman K."/>
            <person name="Thomas B.C."/>
            <person name="Malmstrom R."/>
            <person name="Stieglmeier M."/>
            <person name="Klingl A."/>
            <person name="Woyke T."/>
            <person name="Ryan C.M."/>
            <person name="Banfield J.F."/>
        </authorList>
    </citation>
    <scope>NUCLEOTIDE SEQUENCE [LARGE SCALE GENOMIC DNA]</scope>
</reference>
<protein>
    <recommendedName>
        <fullName evidence="2">dTDP-4-dehydrorhamnose reductase</fullName>
        <ecNumber evidence="2">1.1.1.133</ecNumber>
    </recommendedName>
</protein>
<evidence type="ECO:0000313" key="5">
    <source>
        <dbReference type="Proteomes" id="UP000231453"/>
    </source>
</evidence>
<sequence>MKILIIGNGYVGNRCKDAWGDEAVIAECHVNNKEDMLALLDKHNPDAVLNSAGVTGKPNVDWCEDHQMETIVGNTKLPITIAEGCQERGVYLLHMGSGCIFYGDSPHEDKKWREDDMGNPTEVTYSRTKWAADLVLSTLENVGIARIRMPIDWMPAPRNLIDKITTYPKVIDVENSVTILDDMIDVFHQLMEKKVSGIFHVTNPGNLKHRETIALYEELVDPSHTNEWISNDDLVKQGLATKTRSNNFLASENLEKIGIHMRDVHVAIRDTMEKYAKAKKEGKSDPVGPTC</sequence>
<dbReference type="Proteomes" id="UP000231453">
    <property type="component" value="Unassembled WGS sequence"/>
</dbReference>
<keyword evidence="2" id="KW-0521">NADP</keyword>
<dbReference type="InterPro" id="IPR005913">
    <property type="entry name" value="dTDP_dehydrorham_reduct"/>
</dbReference>
<dbReference type="EMBL" id="PFPL01000059">
    <property type="protein sequence ID" value="PIZ95255.1"/>
    <property type="molecule type" value="Genomic_DNA"/>
</dbReference>
<dbReference type="GO" id="GO:0008831">
    <property type="term" value="F:dTDP-4-dehydrorhamnose reductase activity"/>
    <property type="evidence" value="ECO:0007669"/>
    <property type="project" value="UniProtKB-EC"/>
</dbReference>
<evidence type="ECO:0000259" key="3">
    <source>
        <dbReference type="Pfam" id="PF04321"/>
    </source>
</evidence>
<dbReference type="PANTHER" id="PTHR10491">
    <property type="entry name" value="DTDP-4-DEHYDRORHAMNOSE REDUCTASE"/>
    <property type="match status" value="1"/>
</dbReference>
<dbReference type="GO" id="GO:0006556">
    <property type="term" value="P:S-adenosylmethionine biosynthetic process"/>
    <property type="evidence" value="ECO:0007669"/>
    <property type="project" value="TreeGrafter"/>
</dbReference>
<dbReference type="GO" id="GO:0048270">
    <property type="term" value="F:methionine adenosyltransferase regulator activity"/>
    <property type="evidence" value="ECO:0007669"/>
    <property type="project" value="TreeGrafter"/>
</dbReference>
<dbReference type="Gene3D" id="3.40.50.720">
    <property type="entry name" value="NAD(P)-binding Rossmann-like Domain"/>
    <property type="match status" value="1"/>
</dbReference>
<gene>
    <name evidence="4" type="ORF">COX80_04810</name>
</gene>
<comment type="pathway">
    <text evidence="2">Carbohydrate biosynthesis; dTDP-L-rhamnose biosynthesis.</text>
</comment>
<comment type="similarity">
    <text evidence="1 2">Belongs to the dTDP-4-dehydrorhamnose reductase family.</text>
</comment>
<dbReference type="InterPro" id="IPR029903">
    <property type="entry name" value="RmlD-like-bd"/>
</dbReference>
<dbReference type="EC" id="1.1.1.133" evidence="2"/>
<dbReference type="Pfam" id="PF04321">
    <property type="entry name" value="RmlD_sub_bind"/>
    <property type="match status" value="1"/>
</dbReference>
<accession>A0A2M7V8X0</accession>
<organism evidence="4 5">
    <name type="scientific">Candidatus Magasanikbacteria bacterium CG_4_10_14_0_2_um_filter_33_14</name>
    <dbReference type="NCBI Taxonomy" id="1974636"/>
    <lineage>
        <taxon>Bacteria</taxon>
        <taxon>Candidatus Magasanikiibacteriota</taxon>
    </lineage>
</organism>
<dbReference type="InterPro" id="IPR036291">
    <property type="entry name" value="NAD(P)-bd_dom_sf"/>
</dbReference>
<dbReference type="PANTHER" id="PTHR10491:SF4">
    <property type="entry name" value="METHIONINE ADENOSYLTRANSFERASE 2 SUBUNIT BETA"/>
    <property type="match status" value="1"/>
</dbReference>
<comment type="function">
    <text evidence="2">Catalyzes the reduction of dTDP-6-deoxy-L-lyxo-4-hexulose to yield dTDP-L-rhamnose.</text>
</comment>
<proteinExistence type="inferred from homology"/>
<dbReference type="AlphaFoldDB" id="A0A2M7V8X0"/>
<evidence type="ECO:0000256" key="2">
    <source>
        <dbReference type="RuleBase" id="RU364082"/>
    </source>
</evidence>
<evidence type="ECO:0000256" key="1">
    <source>
        <dbReference type="ARBA" id="ARBA00010944"/>
    </source>
</evidence>
<dbReference type="GO" id="GO:0048269">
    <property type="term" value="C:methionine adenosyltransferase complex"/>
    <property type="evidence" value="ECO:0007669"/>
    <property type="project" value="TreeGrafter"/>
</dbReference>
<evidence type="ECO:0000313" key="4">
    <source>
        <dbReference type="EMBL" id="PIZ95255.1"/>
    </source>
</evidence>
<comment type="caution">
    <text evidence="4">The sequence shown here is derived from an EMBL/GenBank/DDBJ whole genome shotgun (WGS) entry which is preliminary data.</text>
</comment>